<dbReference type="Proteomes" id="UP000199356">
    <property type="component" value="Unassembled WGS sequence"/>
</dbReference>
<keyword evidence="2" id="KW-1185">Reference proteome</keyword>
<dbReference type="RefSeq" id="WP_093425148.1">
    <property type="nucleotide sequence ID" value="NZ_FOXA01000029.1"/>
</dbReference>
<protein>
    <submittedName>
        <fullName evidence="1">Uncharacterized protein</fullName>
    </submittedName>
</protein>
<name>A0A1I5VCP7_9RHOB</name>
<dbReference type="AlphaFoldDB" id="A0A1I5VCP7"/>
<reference evidence="1 2" key="1">
    <citation type="submission" date="2016-10" db="EMBL/GenBank/DDBJ databases">
        <authorList>
            <person name="de Groot N.N."/>
        </authorList>
    </citation>
    <scope>NUCLEOTIDE SEQUENCE [LARGE SCALE GENOMIC DNA]</scope>
    <source>
        <strain evidence="1 2">DSM 19547</strain>
    </source>
</reference>
<evidence type="ECO:0000313" key="1">
    <source>
        <dbReference type="EMBL" id="SFQ05127.1"/>
    </source>
</evidence>
<dbReference type="OrthoDB" id="5742948at2"/>
<organism evidence="1 2">
    <name type="scientific">Tranquillimonas alkanivorans</name>
    <dbReference type="NCBI Taxonomy" id="441119"/>
    <lineage>
        <taxon>Bacteria</taxon>
        <taxon>Pseudomonadati</taxon>
        <taxon>Pseudomonadota</taxon>
        <taxon>Alphaproteobacteria</taxon>
        <taxon>Rhodobacterales</taxon>
        <taxon>Roseobacteraceae</taxon>
        <taxon>Tranquillimonas</taxon>
    </lineage>
</organism>
<evidence type="ECO:0000313" key="2">
    <source>
        <dbReference type="Proteomes" id="UP000199356"/>
    </source>
</evidence>
<proteinExistence type="predicted"/>
<dbReference type="STRING" id="441119.SAMN04488047_12916"/>
<sequence>MNPEMTRFFALLGRAPQSVQRCFDREKCWMDGVALEHIVGHGSSGERSMARFFRDVWKGQSHDQEPFLLIDAHGPLDRDYREIIAAWILDPCWP</sequence>
<gene>
    <name evidence="1" type="ORF">SAMN04488047_12916</name>
</gene>
<accession>A0A1I5VCP7</accession>
<dbReference type="EMBL" id="FOXA01000029">
    <property type="protein sequence ID" value="SFQ05127.1"/>
    <property type="molecule type" value="Genomic_DNA"/>
</dbReference>